<proteinExistence type="predicted"/>
<dbReference type="Proteomes" id="UP001249851">
    <property type="component" value="Unassembled WGS sequence"/>
</dbReference>
<gene>
    <name evidence="1" type="ORF">P5673_003863</name>
</gene>
<reference evidence="1" key="2">
    <citation type="journal article" date="2023" name="Science">
        <title>Genomic signatures of disease resistance in endangered staghorn corals.</title>
        <authorList>
            <person name="Vollmer S.V."/>
            <person name="Selwyn J.D."/>
            <person name="Despard B.A."/>
            <person name="Roesel C.L."/>
        </authorList>
    </citation>
    <scope>NUCLEOTIDE SEQUENCE</scope>
    <source>
        <strain evidence="1">K2</strain>
    </source>
</reference>
<comment type="caution">
    <text evidence="1">The sequence shown here is derived from an EMBL/GenBank/DDBJ whole genome shotgun (WGS) entry which is preliminary data.</text>
</comment>
<sequence length="61" mass="7149">MALLRWLNTRESTLREQRSKSGPSFDCSLKTSFLGKFYSENQKEYQIQRSPRVDPRIALAI</sequence>
<dbReference type="EMBL" id="JARQWQ010000006">
    <property type="protein sequence ID" value="KAK2571283.1"/>
    <property type="molecule type" value="Genomic_DNA"/>
</dbReference>
<protein>
    <submittedName>
        <fullName evidence="1">Uncharacterized protein</fullName>
    </submittedName>
</protein>
<organism evidence="1 2">
    <name type="scientific">Acropora cervicornis</name>
    <name type="common">Staghorn coral</name>
    <dbReference type="NCBI Taxonomy" id="6130"/>
    <lineage>
        <taxon>Eukaryota</taxon>
        <taxon>Metazoa</taxon>
        <taxon>Cnidaria</taxon>
        <taxon>Anthozoa</taxon>
        <taxon>Hexacorallia</taxon>
        <taxon>Scleractinia</taxon>
        <taxon>Astrocoeniina</taxon>
        <taxon>Acroporidae</taxon>
        <taxon>Acropora</taxon>
    </lineage>
</organism>
<accession>A0AAD9R1U7</accession>
<keyword evidence="2" id="KW-1185">Reference proteome</keyword>
<name>A0AAD9R1U7_ACRCE</name>
<evidence type="ECO:0000313" key="2">
    <source>
        <dbReference type="Proteomes" id="UP001249851"/>
    </source>
</evidence>
<evidence type="ECO:0000313" key="1">
    <source>
        <dbReference type="EMBL" id="KAK2571283.1"/>
    </source>
</evidence>
<reference evidence="1" key="1">
    <citation type="journal article" date="2023" name="G3 (Bethesda)">
        <title>Whole genome assembly and annotation of the endangered Caribbean coral Acropora cervicornis.</title>
        <authorList>
            <person name="Selwyn J.D."/>
            <person name="Vollmer S.V."/>
        </authorList>
    </citation>
    <scope>NUCLEOTIDE SEQUENCE</scope>
    <source>
        <strain evidence="1">K2</strain>
    </source>
</reference>
<dbReference type="AlphaFoldDB" id="A0AAD9R1U7"/>